<protein>
    <submittedName>
        <fullName evidence="3">Short-chain dehydrogenase/reductase SDR</fullName>
    </submittedName>
</protein>
<dbReference type="EMBL" id="KV428017">
    <property type="protein sequence ID" value="KZT41939.1"/>
    <property type="molecule type" value="Genomic_DNA"/>
</dbReference>
<dbReference type="PANTHER" id="PTHR42760:SF133">
    <property type="entry name" value="3-OXOACYL-[ACYL-CARRIER-PROTEIN] REDUCTASE"/>
    <property type="match status" value="1"/>
</dbReference>
<dbReference type="AlphaFoldDB" id="A0A166GRJ6"/>
<dbReference type="InterPro" id="IPR036291">
    <property type="entry name" value="NAD(P)-bd_dom_sf"/>
</dbReference>
<name>A0A166GRJ6_9AGAM</name>
<dbReference type="Pfam" id="PF13561">
    <property type="entry name" value="adh_short_C2"/>
    <property type="match status" value="1"/>
</dbReference>
<dbReference type="GO" id="GO:0016616">
    <property type="term" value="F:oxidoreductase activity, acting on the CH-OH group of donors, NAD or NADP as acceptor"/>
    <property type="evidence" value="ECO:0007669"/>
    <property type="project" value="TreeGrafter"/>
</dbReference>
<comment type="similarity">
    <text evidence="1">Belongs to the short-chain dehydrogenases/reductases (SDR) family.</text>
</comment>
<keyword evidence="4" id="KW-1185">Reference proteome</keyword>
<dbReference type="OrthoDB" id="1933717at2759"/>
<evidence type="ECO:0000256" key="2">
    <source>
        <dbReference type="ARBA" id="ARBA00023002"/>
    </source>
</evidence>
<evidence type="ECO:0000313" key="4">
    <source>
        <dbReference type="Proteomes" id="UP000076798"/>
    </source>
</evidence>
<dbReference type="SUPFAM" id="SSF51735">
    <property type="entry name" value="NAD(P)-binding Rossmann-fold domains"/>
    <property type="match status" value="1"/>
</dbReference>
<gene>
    <name evidence="3" type="ORF">SISSUDRAFT_981164</name>
</gene>
<keyword evidence="2" id="KW-0560">Oxidoreductase</keyword>
<dbReference type="Gene3D" id="3.40.50.720">
    <property type="entry name" value="NAD(P)-binding Rossmann-like Domain"/>
    <property type="match status" value="1"/>
</dbReference>
<proteinExistence type="inferred from homology"/>
<dbReference type="InterPro" id="IPR002347">
    <property type="entry name" value="SDR_fam"/>
</dbReference>
<evidence type="ECO:0000256" key="1">
    <source>
        <dbReference type="ARBA" id="ARBA00006484"/>
    </source>
</evidence>
<evidence type="ECO:0000313" key="3">
    <source>
        <dbReference type="EMBL" id="KZT41939.1"/>
    </source>
</evidence>
<reference evidence="3 4" key="1">
    <citation type="journal article" date="2016" name="Mol. Biol. Evol.">
        <title>Comparative Genomics of Early-Diverging Mushroom-Forming Fungi Provides Insights into the Origins of Lignocellulose Decay Capabilities.</title>
        <authorList>
            <person name="Nagy L.G."/>
            <person name="Riley R."/>
            <person name="Tritt A."/>
            <person name="Adam C."/>
            <person name="Daum C."/>
            <person name="Floudas D."/>
            <person name="Sun H."/>
            <person name="Yadav J.S."/>
            <person name="Pangilinan J."/>
            <person name="Larsson K.H."/>
            <person name="Matsuura K."/>
            <person name="Barry K."/>
            <person name="Labutti K."/>
            <person name="Kuo R."/>
            <person name="Ohm R.A."/>
            <person name="Bhattacharya S.S."/>
            <person name="Shirouzu T."/>
            <person name="Yoshinaga Y."/>
            <person name="Martin F.M."/>
            <person name="Grigoriev I.V."/>
            <person name="Hibbett D.S."/>
        </authorList>
    </citation>
    <scope>NUCLEOTIDE SEQUENCE [LARGE SCALE GENOMIC DNA]</scope>
    <source>
        <strain evidence="3 4">HHB10207 ss-3</strain>
    </source>
</reference>
<dbReference type="Proteomes" id="UP000076798">
    <property type="component" value="Unassembled WGS sequence"/>
</dbReference>
<sequence length="248" mass="26627">MHLNLENSIVLVTGGTASIGKAIVETFLEEGATVLYCSRNCTGKEFENEKAIGTKLDICDKEAVGRWIQDSADKFGGLDIIVSNVSALAVPDTPENWALTFQTDIDAAVNLIKLSLPHLKKSTRSPCIITIASVSGVSHDMSAPGPYGPFKAALIHYSHNLARELAPKGVRVNIVSPGNIYDKDGFWGSVEKGNKEFFDKMIGLNPTGRMGTTKEVADAVVFLSSPRSSFTSGANLMVDGVYRVGTQF</sequence>
<dbReference type="PRINTS" id="PR00081">
    <property type="entry name" value="GDHRDH"/>
</dbReference>
<dbReference type="CDD" id="cd05233">
    <property type="entry name" value="SDR_c"/>
    <property type="match status" value="1"/>
</dbReference>
<dbReference type="PANTHER" id="PTHR42760">
    <property type="entry name" value="SHORT-CHAIN DEHYDROGENASES/REDUCTASES FAMILY MEMBER"/>
    <property type="match status" value="1"/>
</dbReference>
<dbReference type="STRING" id="1314776.A0A166GRJ6"/>
<organism evidence="3 4">
    <name type="scientific">Sistotremastrum suecicum HHB10207 ss-3</name>
    <dbReference type="NCBI Taxonomy" id="1314776"/>
    <lineage>
        <taxon>Eukaryota</taxon>
        <taxon>Fungi</taxon>
        <taxon>Dikarya</taxon>
        <taxon>Basidiomycota</taxon>
        <taxon>Agaricomycotina</taxon>
        <taxon>Agaricomycetes</taxon>
        <taxon>Sistotremastrales</taxon>
        <taxon>Sistotremastraceae</taxon>
        <taxon>Sistotremastrum</taxon>
    </lineage>
</organism>
<accession>A0A166GRJ6</accession>